<evidence type="ECO:0000313" key="2">
    <source>
        <dbReference type="EMBL" id="EUJ18090.1"/>
    </source>
</evidence>
<gene>
    <name evidence="2" type="ORF">MAQA_10011</name>
</gene>
<proteinExistence type="predicted"/>
<dbReference type="EMBL" id="AOCG01000011">
    <property type="protein sequence ID" value="EUJ18090.1"/>
    <property type="molecule type" value="Genomic_DNA"/>
</dbReference>
<reference evidence="2 3" key="1">
    <citation type="journal article" date="2014" name="Int. J. Syst. Evol. Microbiol.">
        <title>Listeria floridensis sp. nov., Listeria aquatica sp. nov., Listeria cornellensis sp. nov., Listeria riparia sp. nov. and Listeria grandensis sp. nov., from agricultural and natural environments.</title>
        <authorList>
            <person name="den Bakker H.C."/>
            <person name="Warchocki S."/>
            <person name="Wright E.M."/>
            <person name="Allred A.F."/>
            <person name="Ahlstrom C."/>
            <person name="Manuel C.S."/>
            <person name="Stasiewicz M.J."/>
            <person name="Burrell A."/>
            <person name="Roof S."/>
            <person name="Strawn L."/>
            <person name="Fortes E.D."/>
            <person name="Nightingale K.K."/>
            <person name="Kephart D."/>
            <person name="Wiedmann M."/>
        </authorList>
    </citation>
    <scope>NUCLEOTIDE SEQUENCE [LARGE SCALE GENOMIC DNA]</scope>
    <source>
        <strain evidence="2 3">FSL S10-1188</strain>
    </source>
</reference>
<evidence type="ECO:0000256" key="1">
    <source>
        <dbReference type="SAM" id="Phobius"/>
    </source>
</evidence>
<accession>W7AXV7</accession>
<keyword evidence="1" id="KW-0472">Membrane</keyword>
<dbReference type="STRING" id="1265818.MAQA_10011"/>
<keyword evidence="3" id="KW-1185">Reference proteome</keyword>
<evidence type="ECO:0000313" key="3">
    <source>
        <dbReference type="Proteomes" id="UP000019246"/>
    </source>
</evidence>
<feature type="transmembrane region" description="Helical" evidence="1">
    <location>
        <begin position="40"/>
        <end position="60"/>
    </location>
</feature>
<organism evidence="2 3">
    <name type="scientific">Listeria aquatica FSL S10-1188</name>
    <dbReference type="NCBI Taxonomy" id="1265818"/>
    <lineage>
        <taxon>Bacteria</taxon>
        <taxon>Bacillati</taxon>
        <taxon>Bacillota</taxon>
        <taxon>Bacilli</taxon>
        <taxon>Bacillales</taxon>
        <taxon>Listeriaceae</taxon>
        <taxon>Listeria</taxon>
    </lineage>
</organism>
<name>W7AXV7_9LIST</name>
<dbReference type="Proteomes" id="UP000019246">
    <property type="component" value="Unassembled WGS sequence"/>
</dbReference>
<keyword evidence="1" id="KW-0812">Transmembrane</keyword>
<feature type="transmembrane region" description="Helical" evidence="1">
    <location>
        <begin position="7"/>
        <end position="28"/>
    </location>
</feature>
<keyword evidence="1" id="KW-1133">Transmembrane helix</keyword>
<dbReference type="AlphaFoldDB" id="W7AXV7"/>
<sequence length="66" mass="7674">MFRRVIGYSFTSAFVIVIAYLAYLSIAYPFMEVIGNSFNLFLFALAAIFFVYCHFQRVYIVKPKGK</sequence>
<comment type="caution">
    <text evidence="2">The sequence shown here is derived from an EMBL/GenBank/DDBJ whole genome shotgun (WGS) entry which is preliminary data.</text>
</comment>
<protein>
    <submittedName>
        <fullName evidence="2">Uncharacterized protein</fullName>
    </submittedName>
</protein>